<feature type="region of interest" description="Disordered" evidence="1">
    <location>
        <begin position="276"/>
        <end position="305"/>
    </location>
</feature>
<sequence>MPNTRMDSRVDAIERSLGALEEGMMRMAGEREQNERKCNQVPLVVTDDSQVIAKKVELPNFDGQDPVGWLARADQYFSAHRTSVETKVPLALVCMVGAALHWVRWLKQRSPNMTWEQLSVELLQRFGGDAFASPYERLAVRQEGSVDDFIDEFVARAAQVPGITDKFYIGFFLNGLKAEIRVRIRSQDTGDIFRLMTLAQEVERELLHTGMTKTVSEKSPDAGERWSYGSGPSYKAGGMGFSKQVQQQFKAQTDWVGANKEKVQSKVGNIAQKEIQRLPAPPLTQNKSQQQFSNKSRGTRHLSHQEFEELRTKGLCYCCKQPYHPMHVCPKKTLRVIIVGDDEEASEEGEPEGGETNQSPMVITEVEEGQFTQLELPLFSVGGISRPKTMKIRGRLKGHELTVMVDSGASHNFIANNLVTQLGLPVQSTPTFGVKLGDGHRSESHGDSSLTRALASVSSIEKLDDVEYYTLLWKASPEMRLTLTDANLEREKQDQLRVLLEQF</sequence>
<feature type="compositionally biased region" description="Low complexity" evidence="1">
    <location>
        <begin position="285"/>
        <end position="296"/>
    </location>
</feature>
<dbReference type="InterPro" id="IPR032567">
    <property type="entry name" value="RTL1-rel"/>
</dbReference>
<comment type="caution">
    <text evidence="3">The sequence shown here is derived from an EMBL/GenBank/DDBJ whole genome shotgun (WGS) entry which is preliminary data.</text>
</comment>
<evidence type="ECO:0000313" key="3">
    <source>
        <dbReference type="EMBL" id="KAF2298169.1"/>
    </source>
</evidence>
<dbReference type="Proteomes" id="UP000467840">
    <property type="component" value="Chromosome 1"/>
</dbReference>
<dbReference type="CDD" id="cd00303">
    <property type="entry name" value="retropepsin_like"/>
    <property type="match status" value="1"/>
</dbReference>
<keyword evidence="4" id="KW-1185">Reference proteome</keyword>
<dbReference type="PANTHER" id="PTHR15503">
    <property type="entry name" value="LDOC1 RELATED"/>
    <property type="match status" value="1"/>
</dbReference>
<dbReference type="AlphaFoldDB" id="A0A6A6LEU5"/>
<dbReference type="EMBL" id="JAAGAX010000011">
    <property type="protein sequence ID" value="KAF2298169.1"/>
    <property type="molecule type" value="Genomic_DNA"/>
</dbReference>
<organism evidence="3 4">
    <name type="scientific">Hevea brasiliensis</name>
    <name type="common">Para rubber tree</name>
    <name type="synonym">Siphonia brasiliensis</name>
    <dbReference type="NCBI Taxonomy" id="3981"/>
    <lineage>
        <taxon>Eukaryota</taxon>
        <taxon>Viridiplantae</taxon>
        <taxon>Streptophyta</taxon>
        <taxon>Embryophyta</taxon>
        <taxon>Tracheophyta</taxon>
        <taxon>Spermatophyta</taxon>
        <taxon>Magnoliopsida</taxon>
        <taxon>eudicotyledons</taxon>
        <taxon>Gunneridae</taxon>
        <taxon>Pentapetalae</taxon>
        <taxon>rosids</taxon>
        <taxon>fabids</taxon>
        <taxon>Malpighiales</taxon>
        <taxon>Euphorbiaceae</taxon>
        <taxon>Crotonoideae</taxon>
        <taxon>Micrandreae</taxon>
        <taxon>Hevea</taxon>
    </lineage>
</organism>
<dbReference type="InterPro" id="IPR021109">
    <property type="entry name" value="Peptidase_aspartic_dom_sf"/>
</dbReference>
<name>A0A6A6LEU5_HEVBR</name>
<dbReference type="Pfam" id="PF03732">
    <property type="entry name" value="Retrotrans_gag"/>
    <property type="match status" value="1"/>
</dbReference>
<proteinExistence type="predicted"/>
<gene>
    <name evidence="3" type="ORF">GH714_016733</name>
</gene>
<evidence type="ECO:0000313" key="4">
    <source>
        <dbReference type="Proteomes" id="UP000467840"/>
    </source>
</evidence>
<protein>
    <recommendedName>
        <fullName evidence="2">Retrotransposon gag domain-containing protein</fullName>
    </recommendedName>
</protein>
<dbReference type="Gene3D" id="2.40.70.10">
    <property type="entry name" value="Acid Proteases"/>
    <property type="match status" value="1"/>
</dbReference>
<accession>A0A6A6LEU5</accession>
<dbReference type="PANTHER" id="PTHR15503:SF22">
    <property type="entry name" value="TRANSPOSON TY3-I GAG POLYPROTEIN"/>
    <property type="match status" value="1"/>
</dbReference>
<dbReference type="Pfam" id="PF13650">
    <property type="entry name" value="Asp_protease_2"/>
    <property type="match status" value="1"/>
</dbReference>
<dbReference type="InterPro" id="IPR005162">
    <property type="entry name" value="Retrotrans_gag_dom"/>
</dbReference>
<evidence type="ECO:0000259" key="2">
    <source>
        <dbReference type="Pfam" id="PF03732"/>
    </source>
</evidence>
<feature type="domain" description="Retrotransposon gag" evidence="2">
    <location>
        <begin position="91"/>
        <end position="177"/>
    </location>
</feature>
<evidence type="ECO:0000256" key="1">
    <source>
        <dbReference type="SAM" id="MobiDB-lite"/>
    </source>
</evidence>
<reference evidence="3 4" key="1">
    <citation type="journal article" date="2020" name="Mol. Plant">
        <title>The Chromosome-Based Rubber Tree Genome Provides New Insights into Spurge Genome Evolution and Rubber Biosynthesis.</title>
        <authorList>
            <person name="Liu J."/>
            <person name="Shi C."/>
            <person name="Shi C.C."/>
            <person name="Li W."/>
            <person name="Zhang Q.J."/>
            <person name="Zhang Y."/>
            <person name="Li K."/>
            <person name="Lu H.F."/>
            <person name="Shi C."/>
            <person name="Zhu S.T."/>
            <person name="Xiao Z.Y."/>
            <person name="Nan H."/>
            <person name="Yue Y."/>
            <person name="Zhu X.G."/>
            <person name="Wu Y."/>
            <person name="Hong X.N."/>
            <person name="Fan G.Y."/>
            <person name="Tong Y."/>
            <person name="Zhang D."/>
            <person name="Mao C.L."/>
            <person name="Liu Y.L."/>
            <person name="Hao S.J."/>
            <person name="Liu W.Q."/>
            <person name="Lv M.Q."/>
            <person name="Zhang H.B."/>
            <person name="Liu Y."/>
            <person name="Hu-Tang G.R."/>
            <person name="Wang J.P."/>
            <person name="Wang J.H."/>
            <person name="Sun Y.H."/>
            <person name="Ni S.B."/>
            <person name="Chen W.B."/>
            <person name="Zhang X.C."/>
            <person name="Jiao Y.N."/>
            <person name="Eichler E.E."/>
            <person name="Li G.H."/>
            <person name="Liu X."/>
            <person name="Gao L.Z."/>
        </authorList>
    </citation>
    <scope>NUCLEOTIDE SEQUENCE [LARGE SCALE GENOMIC DNA]</scope>
    <source>
        <strain evidence="4">cv. GT1</strain>
        <tissue evidence="3">Leaf</tissue>
    </source>
</reference>